<dbReference type="Proteomes" id="UP000245926">
    <property type="component" value="Chromosome"/>
</dbReference>
<gene>
    <name evidence="3" type="ORF">DK389_03870</name>
</gene>
<dbReference type="AlphaFoldDB" id="A0A2U8W2H5"/>
<keyword evidence="2" id="KW-0472">Membrane</keyword>
<evidence type="ECO:0000313" key="4">
    <source>
        <dbReference type="Proteomes" id="UP000245926"/>
    </source>
</evidence>
<evidence type="ECO:0000256" key="2">
    <source>
        <dbReference type="SAM" id="Phobius"/>
    </source>
</evidence>
<proteinExistence type="predicted"/>
<protein>
    <submittedName>
        <fullName evidence="3">Uncharacterized protein</fullName>
    </submittedName>
</protein>
<evidence type="ECO:0000256" key="1">
    <source>
        <dbReference type="SAM" id="MobiDB-lite"/>
    </source>
</evidence>
<dbReference type="KEGG" id="mets:DK389_03870"/>
<feature type="transmembrane region" description="Helical" evidence="2">
    <location>
        <begin position="25"/>
        <end position="48"/>
    </location>
</feature>
<dbReference type="EMBL" id="CP029550">
    <property type="protein sequence ID" value="AWN39831.1"/>
    <property type="molecule type" value="Genomic_DNA"/>
</dbReference>
<evidence type="ECO:0000313" key="3">
    <source>
        <dbReference type="EMBL" id="AWN39831.1"/>
    </source>
</evidence>
<reference evidence="4" key="1">
    <citation type="submission" date="2018-05" db="EMBL/GenBank/DDBJ databases">
        <title>Complete Genome Sequence of Methylobacterium sp. 17SD2-17.</title>
        <authorList>
            <person name="Srinivasan S."/>
        </authorList>
    </citation>
    <scope>NUCLEOTIDE SEQUENCE [LARGE SCALE GENOMIC DNA]</scope>
    <source>
        <strain evidence="4">17SD2-17</strain>
    </source>
</reference>
<accession>A0A2U8W2H5</accession>
<keyword evidence="2" id="KW-0812">Transmembrane</keyword>
<keyword evidence="4" id="KW-1185">Reference proteome</keyword>
<name>A0A2U8W2H5_9HYPH</name>
<organism evidence="3 4">
    <name type="scientific">Methylobacterium durans</name>
    <dbReference type="NCBI Taxonomy" id="2202825"/>
    <lineage>
        <taxon>Bacteria</taxon>
        <taxon>Pseudomonadati</taxon>
        <taxon>Pseudomonadota</taxon>
        <taxon>Alphaproteobacteria</taxon>
        <taxon>Hyphomicrobiales</taxon>
        <taxon>Methylobacteriaceae</taxon>
        <taxon>Methylobacterium</taxon>
    </lineage>
</organism>
<keyword evidence="2" id="KW-1133">Transmembrane helix</keyword>
<sequence length="80" mass="8384">MFLLMFAAILGGVATIILLWPMGEWTALLWAPLGGSISAIGAATYLLAQPVESEQDAEIAPESDRKPAPSTAETPRTGAE</sequence>
<dbReference type="OrthoDB" id="7998763at2"/>
<feature type="region of interest" description="Disordered" evidence="1">
    <location>
        <begin position="54"/>
        <end position="80"/>
    </location>
</feature>